<protein>
    <submittedName>
        <fullName evidence="1">Uncharacterized protein</fullName>
    </submittedName>
</protein>
<dbReference type="Proteomes" id="UP000290189">
    <property type="component" value="Unassembled WGS sequence"/>
</dbReference>
<dbReference type="PANTHER" id="PTHR37067">
    <property type="entry name" value="PX DOMAIN-CONTAINING PROTEIN"/>
    <property type="match status" value="1"/>
</dbReference>
<gene>
    <name evidence="1" type="ORF">PLBR_LOCUS5832</name>
</gene>
<name>A0A3P3YEK9_PLABS</name>
<organism evidence="1 2">
    <name type="scientific">Plasmodiophora brassicae</name>
    <name type="common">Clubroot disease agent</name>
    <dbReference type="NCBI Taxonomy" id="37360"/>
    <lineage>
        <taxon>Eukaryota</taxon>
        <taxon>Sar</taxon>
        <taxon>Rhizaria</taxon>
        <taxon>Endomyxa</taxon>
        <taxon>Phytomyxea</taxon>
        <taxon>Plasmodiophorida</taxon>
        <taxon>Plasmodiophoridae</taxon>
        <taxon>Plasmodiophora</taxon>
    </lineage>
</organism>
<sequence length="208" mass="23672">MPYATLLVTYGMPRETDDTYPVLRFHGRPHYAGTRRCTWFTSTGKPSPMISSAKPAYKVPDLSEPSRVCTAVRVSLRYKVVLNNKQISFIADHSFDEISSVEKISLAATQPSPNSFRIVRNSWQFLTIMPASDPLASFNKMHIVEYGLTIIGRDPVTHQMCASERCQSFAFCGREEKVGAKRKKTGNVKYFDKFKTQYYEQLVKTQHA</sequence>
<evidence type="ECO:0000313" key="2">
    <source>
        <dbReference type="Proteomes" id="UP000290189"/>
    </source>
</evidence>
<proteinExistence type="predicted"/>
<dbReference type="AlphaFoldDB" id="A0A3P3YEK9"/>
<keyword evidence="1" id="KW-0496">Mitochondrion</keyword>
<dbReference type="EMBL" id="OVEO01000010">
    <property type="protein sequence ID" value="SPQ98617.1"/>
    <property type="molecule type" value="Genomic_DNA"/>
</dbReference>
<reference evidence="1 2" key="1">
    <citation type="submission" date="2018-03" db="EMBL/GenBank/DDBJ databases">
        <authorList>
            <person name="Fogelqvist J."/>
        </authorList>
    </citation>
    <scope>NUCLEOTIDE SEQUENCE [LARGE SCALE GENOMIC DNA]</scope>
</reference>
<geneLocation type="mitochondrion" evidence="1"/>
<accession>A0A3P3YEK9</accession>
<evidence type="ECO:0000313" key="1">
    <source>
        <dbReference type="EMBL" id="SPQ98617.1"/>
    </source>
</evidence>
<dbReference type="PANTHER" id="PTHR37067:SF3">
    <property type="entry name" value="PX DOMAIN-CONTAINING PROTEIN"/>
    <property type="match status" value="1"/>
</dbReference>